<dbReference type="CDD" id="cd14789">
    <property type="entry name" value="Tiki"/>
    <property type="match status" value="1"/>
</dbReference>
<dbReference type="PANTHER" id="PTHR40590:SF1">
    <property type="entry name" value="CYTOPLASMIC PROTEIN"/>
    <property type="match status" value="1"/>
</dbReference>
<reference evidence="2 3" key="1">
    <citation type="submission" date="2017-08" db="EMBL/GenBank/DDBJ databases">
        <title>Infants hospitalized years apart are colonized by the same room-sourced microbial strains.</title>
        <authorList>
            <person name="Brooks B."/>
            <person name="Olm M.R."/>
            <person name="Firek B.A."/>
            <person name="Baker R."/>
            <person name="Thomas B.C."/>
            <person name="Morowitz M.J."/>
            <person name="Banfield J.F."/>
        </authorList>
    </citation>
    <scope>NUCLEOTIDE SEQUENCE [LARGE SCALE GENOMIC DNA]</scope>
    <source>
        <strain evidence="2">S2_018_000_R2_101</strain>
    </source>
</reference>
<sequence length="294" mass="31588">MTRLIARLLALFALPFILLAQPAAAREAHPALWVVKDQDTTIYLFGTVHVLPPDIDWFGGPVKKAFESAQQVMLEIVMPDQAAMAQKMLSLAVDPSGKPLSTKLDPAALAKYQAALKLLGVPETAFEPLEPWFVATALSVMPLKGLGYDPATGVERALTATATQEGKPIGGLETIDQQIGYFDTLPEPLQIKFLNSTVDELPTLAGEMETMVDAWATGDADKLGRVMNESLDENPEIGKILLADRNARWAAWVKARLDQPGVVFVAVGAGHLAGPDSVQAKLKALGVASERVKD</sequence>
<name>A0A2W5C8Q8_9SPHN</name>
<dbReference type="Proteomes" id="UP000249066">
    <property type="component" value="Unassembled WGS sequence"/>
</dbReference>
<dbReference type="AlphaFoldDB" id="A0A2W5C8Q8"/>
<evidence type="ECO:0000313" key="3">
    <source>
        <dbReference type="Proteomes" id="UP000249066"/>
    </source>
</evidence>
<protein>
    <submittedName>
        <fullName evidence="2">TraB/GumN family protein</fullName>
    </submittedName>
</protein>
<evidence type="ECO:0000256" key="1">
    <source>
        <dbReference type="SAM" id="SignalP"/>
    </source>
</evidence>
<dbReference type="EMBL" id="QFNN01000022">
    <property type="protein sequence ID" value="PZO90698.1"/>
    <property type="molecule type" value="Genomic_DNA"/>
</dbReference>
<gene>
    <name evidence="2" type="ORF">DI623_05785</name>
</gene>
<dbReference type="Pfam" id="PF01963">
    <property type="entry name" value="TraB_PrgY_gumN"/>
    <property type="match status" value="1"/>
</dbReference>
<accession>A0A2W5C8Q8</accession>
<dbReference type="InterPro" id="IPR047111">
    <property type="entry name" value="YbaP-like"/>
</dbReference>
<comment type="caution">
    <text evidence="2">The sequence shown here is derived from an EMBL/GenBank/DDBJ whole genome shotgun (WGS) entry which is preliminary data.</text>
</comment>
<proteinExistence type="predicted"/>
<dbReference type="PANTHER" id="PTHR40590">
    <property type="entry name" value="CYTOPLASMIC PROTEIN-RELATED"/>
    <property type="match status" value="1"/>
</dbReference>
<feature type="signal peptide" evidence="1">
    <location>
        <begin position="1"/>
        <end position="25"/>
    </location>
</feature>
<organism evidence="2 3">
    <name type="scientific">Sphingomonas sanxanigenens</name>
    <dbReference type="NCBI Taxonomy" id="397260"/>
    <lineage>
        <taxon>Bacteria</taxon>
        <taxon>Pseudomonadati</taxon>
        <taxon>Pseudomonadota</taxon>
        <taxon>Alphaproteobacteria</taxon>
        <taxon>Sphingomonadales</taxon>
        <taxon>Sphingomonadaceae</taxon>
        <taxon>Sphingomonas</taxon>
    </lineage>
</organism>
<feature type="chain" id="PRO_5015886685" evidence="1">
    <location>
        <begin position="26"/>
        <end position="294"/>
    </location>
</feature>
<keyword evidence="1" id="KW-0732">Signal</keyword>
<dbReference type="InterPro" id="IPR002816">
    <property type="entry name" value="TraB/PrgY/GumN_fam"/>
</dbReference>
<evidence type="ECO:0000313" key="2">
    <source>
        <dbReference type="EMBL" id="PZO90698.1"/>
    </source>
</evidence>